<feature type="transmembrane region" description="Helical" evidence="1">
    <location>
        <begin position="83"/>
        <end position="105"/>
    </location>
</feature>
<sequence>MTVARTALDPTGKAATPADLPTWRLNLMRIGYLVMGVGLALVKWPIVIGYDRDFPLYEGVVAVLLTAMSLLALLGLRYPVRLLPILLFETLWKVIWLSVVALPAVLAGDVDPAMSEIIVSFAPVIIIVAVTPWRYVWQRYVTAKGDPWRGTTV</sequence>
<gene>
    <name evidence="2" type="ORF">SAMN05660209_03802</name>
</gene>
<dbReference type="OrthoDB" id="5998965at2"/>
<reference evidence="3" key="1">
    <citation type="submission" date="2016-10" db="EMBL/GenBank/DDBJ databases">
        <authorList>
            <person name="Varghese N."/>
            <person name="Submissions S."/>
        </authorList>
    </citation>
    <scope>NUCLEOTIDE SEQUENCE [LARGE SCALE GENOMIC DNA]</scope>
    <source>
        <strain evidence="3">DSM 45422</strain>
    </source>
</reference>
<accession>A0A1H3N0J4</accession>
<organism evidence="2 3">
    <name type="scientific">Geodermatophilus africanus</name>
    <dbReference type="NCBI Taxonomy" id="1137993"/>
    <lineage>
        <taxon>Bacteria</taxon>
        <taxon>Bacillati</taxon>
        <taxon>Actinomycetota</taxon>
        <taxon>Actinomycetes</taxon>
        <taxon>Geodermatophilales</taxon>
        <taxon>Geodermatophilaceae</taxon>
        <taxon>Geodermatophilus</taxon>
    </lineage>
</organism>
<dbReference type="Proteomes" id="UP000198921">
    <property type="component" value="Unassembled WGS sequence"/>
</dbReference>
<evidence type="ECO:0000256" key="1">
    <source>
        <dbReference type="SAM" id="Phobius"/>
    </source>
</evidence>
<keyword evidence="1" id="KW-1133">Transmembrane helix</keyword>
<keyword evidence="1" id="KW-0812">Transmembrane</keyword>
<protein>
    <submittedName>
        <fullName evidence="2">Uncharacterized protein</fullName>
    </submittedName>
</protein>
<feature type="transmembrane region" description="Helical" evidence="1">
    <location>
        <begin position="30"/>
        <end position="50"/>
    </location>
</feature>
<feature type="transmembrane region" description="Helical" evidence="1">
    <location>
        <begin position="56"/>
        <end position="76"/>
    </location>
</feature>
<proteinExistence type="predicted"/>
<dbReference type="RefSeq" id="WP_091159702.1">
    <property type="nucleotide sequence ID" value="NZ_FNOT01000012.1"/>
</dbReference>
<name>A0A1H3N0J4_9ACTN</name>
<feature type="transmembrane region" description="Helical" evidence="1">
    <location>
        <begin position="117"/>
        <end position="137"/>
    </location>
</feature>
<evidence type="ECO:0000313" key="2">
    <source>
        <dbReference type="EMBL" id="SDY82328.1"/>
    </source>
</evidence>
<evidence type="ECO:0000313" key="3">
    <source>
        <dbReference type="Proteomes" id="UP000198921"/>
    </source>
</evidence>
<dbReference type="EMBL" id="FNOT01000012">
    <property type="protein sequence ID" value="SDY82328.1"/>
    <property type="molecule type" value="Genomic_DNA"/>
</dbReference>
<keyword evidence="1" id="KW-0472">Membrane</keyword>
<keyword evidence="3" id="KW-1185">Reference proteome</keyword>
<dbReference type="AlphaFoldDB" id="A0A1H3N0J4"/>